<keyword evidence="2" id="KW-1185">Reference proteome</keyword>
<organism evidence="1 2">
    <name type="scientific">Marasmius crinis-equi</name>
    <dbReference type="NCBI Taxonomy" id="585013"/>
    <lineage>
        <taxon>Eukaryota</taxon>
        <taxon>Fungi</taxon>
        <taxon>Dikarya</taxon>
        <taxon>Basidiomycota</taxon>
        <taxon>Agaricomycotina</taxon>
        <taxon>Agaricomycetes</taxon>
        <taxon>Agaricomycetidae</taxon>
        <taxon>Agaricales</taxon>
        <taxon>Marasmiineae</taxon>
        <taxon>Marasmiaceae</taxon>
        <taxon>Marasmius</taxon>
    </lineage>
</organism>
<dbReference type="EMBL" id="JBAHYK010003854">
    <property type="protein sequence ID" value="KAL0563163.1"/>
    <property type="molecule type" value="Genomic_DNA"/>
</dbReference>
<feature type="non-terminal residue" evidence="1">
    <location>
        <position position="1"/>
    </location>
</feature>
<gene>
    <name evidence="1" type="ORF">V5O48_018912</name>
</gene>
<protein>
    <submittedName>
        <fullName evidence="1">Uncharacterized protein</fullName>
    </submittedName>
</protein>
<dbReference type="Proteomes" id="UP001465976">
    <property type="component" value="Unassembled WGS sequence"/>
</dbReference>
<name>A0ABR3EJY2_9AGAR</name>
<accession>A0ABR3EJY2</accession>
<sequence>IELVLGLTSGEVALTLRAMYSVLEINAHCDKIRVYHTSFADFLGDPVRAGEFHIDRPAQHYLLARRWIQALSVSGVRNYSLDQLYDTESFFTGCLEFCVSLPNPCPDLLDDLRNLDIATVFFCKMVRGVQPEWDSVFRRVVSWLESSADPVDPGLMSRFKSPPNCFHLHLALRLPSHHDIIQWAIFNSTGCIAESSMTVRVDEAYNNRESITPNLPFRLTTCFCHDHDSDDAAHRTYQSACLQTLRNLVSDFQTLESKRGLDIEVEANGIFKNVLDSTLLQHCSFRRELFALCHSFLSVAKGCKHLKMTLGQSRRRRAKLLGWLETCPERYATEAKLLKAQVISSFPEERVAGRSIESSVQSSVSLPEEGVTGASQFGGKVVLWRDKIGTTDWESISDGE</sequence>
<comment type="caution">
    <text evidence="1">The sequence shown here is derived from an EMBL/GenBank/DDBJ whole genome shotgun (WGS) entry which is preliminary data.</text>
</comment>
<reference evidence="1 2" key="1">
    <citation type="submission" date="2024-02" db="EMBL/GenBank/DDBJ databases">
        <title>A draft genome for the cacao thread blight pathogen Marasmius crinis-equi.</title>
        <authorList>
            <person name="Cohen S.P."/>
            <person name="Baruah I.K."/>
            <person name="Amoako-Attah I."/>
            <person name="Bukari Y."/>
            <person name="Meinhardt L.W."/>
            <person name="Bailey B.A."/>
        </authorList>
    </citation>
    <scope>NUCLEOTIDE SEQUENCE [LARGE SCALE GENOMIC DNA]</scope>
    <source>
        <strain evidence="1 2">GH-76</strain>
    </source>
</reference>
<evidence type="ECO:0000313" key="1">
    <source>
        <dbReference type="EMBL" id="KAL0563163.1"/>
    </source>
</evidence>
<evidence type="ECO:0000313" key="2">
    <source>
        <dbReference type="Proteomes" id="UP001465976"/>
    </source>
</evidence>
<proteinExistence type="predicted"/>